<dbReference type="InterPro" id="IPR005788">
    <property type="entry name" value="PDI_thioredoxin-like_dom"/>
</dbReference>
<feature type="transmembrane region" description="Helical" evidence="22">
    <location>
        <begin position="410"/>
        <end position="429"/>
    </location>
</feature>
<feature type="transmembrane region" description="Helical" evidence="22">
    <location>
        <begin position="275"/>
        <end position="297"/>
    </location>
</feature>
<dbReference type="NCBIfam" id="TIGR01130">
    <property type="entry name" value="ER_PDI_fam"/>
    <property type="match status" value="1"/>
</dbReference>
<evidence type="ECO:0000256" key="15">
    <source>
        <dbReference type="ARBA" id="ARBA00022989"/>
    </source>
</evidence>
<feature type="domain" description="Thioredoxin" evidence="23">
    <location>
        <begin position="643"/>
        <end position="763"/>
    </location>
</feature>
<reference evidence="24 25" key="1">
    <citation type="submission" date="2024-02" db="EMBL/GenBank/DDBJ databases">
        <title>De novo assembly and annotation of 12 fungi associated with fruit tree decline syndrome in Ontario, Canada.</title>
        <authorList>
            <person name="Sulman M."/>
            <person name="Ellouze W."/>
            <person name="Ilyukhin E."/>
        </authorList>
    </citation>
    <scope>NUCLEOTIDE SEQUENCE [LARGE SCALE GENOMIC DNA]</scope>
    <source>
        <strain evidence="24 25">M1-105</strain>
    </source>
</reference>
<evidence type="ECO:0000256" key="7">
    <source>
        <dbReference type="ARBA" id="ARBA00012723"/>
    </source>
</evidence>
<evidence type="ECO:0000313" key="24">
    <source>
        <dbReference type="EMBL" id="KAL1630940.1"/>
    </source>
</evidence>
<dbReference type="PROSITE" id="PS00194">
    <property type="entry name" value="THIOREDOXIN_1"/>
    <property type="match status" value="2"/>
</dbReference>
<feature type="region of interest" description="Disordered" evidence="21">
    <location>
        <begin position="170"/>
        <end position="202"/>
    </location>
</feature>
<feature type="transmembrane region" description="Helical" evidence="22">
    <location>
        <begin position="341"/>
        <end position="366"/>
    </location>
</feature>
<dbReference type="PRINTS" id="PR00421">
    <property type="entry name" value="THIOREDOXIN"/>
</dbReference>
<feature type="transmembrane region" description="Helical" evidence="22">
    <location>
        <begin position="130"/>
        <end position="152"/>
    </location>
</feature>
<name>A0ABR3SVN0_9PEZI</name>
<feature type="transmembrane region" description="Helical" evidence="22">
    <location>
        <begin position="240"/>
        <end position="263"/>
    </location>
</feature>
<evidence type="ECO:0000256" key="20">
    <source>
        <dbReference type="RuleBase" id="RU361130"/>
    </source>
</evidence>
<dbReference type="PROSITE" id="PS51352">
    <property type="entry name" value="THIOREDOXIN_2"/>
    <property type="match status" value="2"/>
</dbReference>
<dbReference type="CDD" id="cd17483">
    <property type="entry name" value="MFS_Atg22_like"/>
    <property type="match status" value="1"/>
</dbReference>
<feature type="region of interest" description="Disordered" evidence="21">
    <location>
        <begin position="1107"/>
        <end position="1163"/>
    </location>
</feature>
<keyword evidence="15 22" id="KW-1133">Transmembrane helix</keyword>
<dbReference type="CDD" id="cd02961">
    <property type="entry name" value="PDI_a_family"/>
    <property type="match status" value="1"/>
</dbReference>
<dbReference type="InterPro" id="IPR036249">
    <property type="entry name" value="Thioredoxin-like_sf"/>
</dbReference>
<dbReference type="Gene3D" id="3.40.30.10">
    <property type="entry name" value="Glutaredoxin"/>
    <property type="match status" value="4"/>
</dbReference>
<keyword evidence="9" id="KW-0926">Vacuole</keyword>
<evidence type="ECO:0000313" key="25">
    <source>
        <dbReference type="Proteomes" id="UP001521116"/>
    </source>
</evidence>
<dbReference type="EMBL" id="JAJVDC020000044">
    <property type="protein sequence ID" value="KAL1630940.1"/>
    <property type="molecule type" value="Genomic_DNA"/>
</dbReference>
<keyword evidence="8" id="KW-0813">Transport</keyword>
<feature type="region of interest" description="Disordered" evidence="21">
    <location>
        <begin position="29"/>
        <end position="55"/>
    </location>
</feature>
<keyword evidence="13" id="KW-0256">Endoplasmic reticulum</keyword>
<keyword evidence="14" id="KW-0029">Amino-acid transport</keyword>
<evidence type="ECO:0000256" key="11">
    <source>
        <dbReference type="ARBA" id="ARBA00022729"/>
    </source>
</evidence>
<evidence type="ECO:0000256" key="5">
    <source>
        <dbReference type="ARBA" id="ARBA00006347"/>
    </source>
</evidence>
<dbReference type="InterPro" id="IPR050495">
    <property type="entry name" value="ATG22/LtaA_families"/>
</dbReference>
<dbReference type="PANTHER" id="PTHR23519:SF1">
    <property type="entry name" value="AUTOPHAGY-RELATED PROTEIN 22"/>
    <property type="match status" value="1"/>
</dbReference>
<dbReference type="InterPro" id="IPR013766">
    <property type="entry name" value="Thioredoxin_domain"/>
</dbReference>
<evidence type="ECO:0000256" key="2">
    <source>
        <dbReference type="ARBA" id="ARBA00002692"/>
    </source>
</evidence>
<evidence type="ECO:0000256" key="18">
    <source>
        <dbReference type="ARBA" id="ARBA00023235"/>
    </source>
</evidence>
<feature type="compositionally biased region" description="Basic and acidic residues" evidence="21">
    <location>
        <begin position="1108"/>
        <end position="1121"/>
    </location>
</feature>
<evidence type="ECO:0000256" key="1">
    <source>
        <dbReference type="ARBA" id="ARBA00001182"/>
    </source>
</evidence>
<dbReference type="InterPro" id="IPR024671">
    <property type="entry name" value="Atg22-like"/>
</dbReference>
<feature type="compositionally biased region" description="Basic and acidic residues" evidence="21">
    <location>
        <begin position="1129"/>
        <end position="1150"/>
    </location>
</feature>
<feature type="transmembrane region" description="Helical" evidence="22">
    <location>
        <begin position="512"/>
        <end position="530"/>
    </location>
</feature>
<dbReference type="InterPro" id="IPR036259">
    <property type="entry name" value="MFS_trans_sf"/>
</dbReference>
<evidence type="ECO:0000256" key="12">
    <source>
        <dbReference type="ARBA" id="ARBA00022737"/>
    </source>
</evidence>
<feature type="region of interest" description="Disordered" evidence="21">
    <location>
        <begin position="547"/>
        <end position="580"/>
    </location>
</feature>
<comment type="subcellular location">
    <subcellularLocation>
        <location evidence="4">Endoplasmic reticulum lumen</location>
    </subcellularLocation>
    <subcellularLocation>
        <location evidence="3">Vacuole membrane</location>
        <topology evidence="3">Multi-pass membrane protein</topology>
    </subcellularLocation>
</comment>
<dbReference type="Gene3D" id="1.20.1250.20">
    <property type="entry name" value="MFS general substrate transporter like domains"/>
    <property type="match status" value="1"/>
</dbReference>
<accession>A0ABR3SVN0</accession>
<keyword evidence="11" id="KW-0732">Signal</keyword>
<evidence type="ECO:0000256" key="19">
    <source>
        <dbReference type="RuleBase" id="RU004208"/>
    </source>
</evidence>
<feature type="transmembrane region" description="Helical" evidence="22">
    <location>
        <begin position="449"/>
        <end position="468"/>
    </location>
</feature>
<dbReference type="CDD" id="cd02982">
    <property type="entry name" value="PDI_b'_family"/>
    <property type="match status" value="1"/>
</dbReference>
<evidence type="ECO:0000256" key="16">
    <source>
        <dbReference type="ARBA" id="ARBA00023006"/>
    </source>
</evidence>
<dbReference type="Pfam" id="PF00085">
    <property type="entry name" value="Thioredoxin"/>
    <property type="match status" value="2"/>
</dbReference>
<dbReference type="Pfam" id="PF11700">
    <property type="entry name" value="ATG22"/>
    <property type="match status" value="1"/>
</dbReference>
<dbReference type="SUPFAM" id="SSF52833">
    <property type="entry name" value="Thioredoxin-like"/>
    <property type="match status" value="4"/>
</dbReference>
<feature type="transmembrane region" description="Helical" evidence="22">
    <location>
        <begin position="378"/>
        <end position="398"/>
    </location>
</feature>
<evidence type="ECO:0000256" key="6">
    <source>
        <dbReference type="ARBA" id="ARBA00006978"/>
    </source>
</evidence>
<dbReference type="CDD" id="cd02981">
    <property type="entry name" value="PDI_b_family"/>
    <property type="match status" value="1"/>
</dbReference>
<feature type="compositionally biased region" description="Acidic residues" evidence="21">
    <location>
        <begin position="171"/>
        <end position="185"/>
    </location>
</feature>
<protein>
    <recommendedName>
        <fullName evidence="7 20">Protein disulfide-isomerase</fullName>
        <ecNumber evidence="7 20">5.3.4.1</ecNumber>
    </recommendedName>
</protein>
<dbReference type="InterPro" id="IPR044738">
    <property type="entry name" value="Atg22"/>
</dbReference>
<comment type="catalytic activity">
    <reaction evidence="1 20">
        <text>Catalyzes the rearrangement of -S-S- bonds in proteins.</text>
        <dbReference type="EC" id="5.3.4.1"/>
    </reaction>
</comment>
<feature type="compositionally biased region" description="Basic and acidic residues" evidence="21">
    <location>
        <begin position="547"/>
        <end position="558"/>
    </location>
</feature>
<feature type="transmembrane region" description="Helical" evidence="22">
    <location>
        <begin position="76"/>
        <end position="96"/>
    </location>
</feature>
<keyword evidence="25" id="KW-1185">Reference proteome</keyword>
<evidence type="ECO:0000256" key="4">
    <source>
        <dbReference type="ARBA" id="ARBA00004319"/>
    </source>
</evidence>
<dbReference type="Pfam" id="PF13848">
    <property type="entry name" value="Thioredoxin_6"/>
    <property type="match status" value="1"/>
</dbReference>
<dbReference type="InterPro" id="IPR017937">
    <property type="entry name" value="Thioredoxin_CS"/>
</dbReference>
<evidence type="ECO:0000256" key="22">
    <source>
        <dbReference type="SAM" id="Phobius"/>
    </source>
</evidence>
<keyword evidence="16" id="KW-0072">Autophagy</keyword>
<evidence type="ECO:0000256" key="9">
    <source>
        <dbReference type="ARBA" id="ARBA00022554"/>
    </source>
</evidence>
<comment type="caution">
    <text evidence="24">The sequence shown here is derived from an EMBL/GenBank/DDBJ whole genome shotgun (WGS) entry which is preliminary data.</text>
</comment>
<evidence type="ECO:0000256" key="8">
    <source>
        <dbReference type="ARBA" id="ARBA00022448"/>
    </source>
</evidence>
<dbReference type="Proteomes" id="UP001521116">
    <property type="component" value="Unassembled WGS sequence"/>
</dbReference>
<evidence type="ECO:0000256" key="14">
    <source>
        <dbReference type="ARBA" id="ARBA00022970"/>
    </source>
</evidence>
<evidence type="ECO:0000256" key="10">
    <source>
        <dbReference type="ARBA" id="ARBA00022692"/>
    </source>
</evidence>
<evidence type="ECO:0000259" key="23">
    <source>
        <dbReference type="PROSITE" id="PS51352"/>
    </source>
</evidence>
<dbReference type="CDD" id="cd02995">
    <property type="entry name" value="PDI_a_PDI_a'_C"/>
    <property type="match status" value="1"/>
</dbReference>
<dbReference type="PANTHER" id="PTHR23519">
    <property type="entry name" value="AUTOPHAGY-RELATED PROTEIN 22"/>
    <property type="match status" value="1"/>
</dbReference>
<comment type="similarity">
    <text evidence="5 19">Belongs to the protein disulfide isomerase family.</text>
</comment>
<evidence type="ECO:0000256" key="13">
    <source>
        <dbReference type="ARBA" id="ARBA00022824"/>
    </source>
</evidence>
<keyword evidence="17 22" id="KW-0472">Membrane</keyword>
<keyword evidence="12" id="KW-0677">Repeat</keyword>
<keyword evidence="18 20" id="KW-0413">Isomerase</keyword>
<dbReference type="NCBIfam" id="TIGR01126">
    <property type="entry name" value="pdi_dom"/>
    <property type="match status" value="2"/>
</dbReference>
<proteinExistence type="inferred from homology"/>
<dbReference type="EC" id="5.3.4.1" evidence="7 20"/>
<dbReference type="SUPFAM" id="SSF103473">
    <property type="entry name" value="MFS general substrate transporter"/>
    <property type="match status" value="1"/>
</dbReference>
<organism evidence="24 25">
    <name type="scientific">Neofusicoccum ribis</name>
    <dbReference type="NCBI Taxonomy" id="45134"/>
    <lineage>
        <taxon>Eukaryota</taxon>
        <taxon>Fungi</taxon>
        <taxon>Dikarya</taxon>
        <taxon>Ascomycota</taxon>
        <taxon>Pezizomycotina</taxon>
        <taxon>Dothideomycetes</taxon>
        <taxon>Dothideomycetes incertae sedis</taxon>
        <taxon>Botryosphaeriales</taxon>
        <taxon>Botryosphaeriaceae</taxon>
        <taxon>Neofusicoccum</taxon>
    </lineage>
</organism>
<feature type="compositionally biased region" description="Basic and acidic residues" evidence="21">
    <location>
        <begin position="567"/>
        <end position="580"/>
    </location>
</feature>
<sequence>MGPDRERDIPARSFIPITLEQLARDRGVLQSDGKTPCPSPFDKPTPQHDLSNRTPTSDATQCVVYILGAEVNTASFAMYTFSISVLIQALLIISMSGAADHGRYRKTFLLYFAFIGSIATMFFLPITPQIFLLGALLAIISNTCFGASFVLLNSFLPLLVRNHPSVVESYPESEDSYSEDEDDYHEDERSGPEDDEDLDYDDRPTPRSALLRRASLADYTAQYPKSPATSSHELGLSTRISSYGIGIGYTAALLVQIFGIIIVSKVNLLSTNFSLRLVLFCVGAWWFIFTIPASFWLKTRPGPLLHLEPTEGRVQTGFAYFKYSWKSLGKTVMHARKLKDVLLFLGAWFLLSDAIATVSGTAVLFAKTSLAMKPAAVALINVVVTICGIIGAFSWSRLSVMMGLKPSHTILFCIALFELIPIYGLLGYIPAIRNLGVFGLQQAWEMYPLGAVYGFVLGGLSSYCRSLFGELIPPGFEAAFYALYAITDKGSSVFGPAVVGAITDATGEIRPAFWFLAVLVGLPFPLMAMVDVDRGRADGIALADALSEGRGKTPERGSPRRSSSAESFRDGEAETDRLTGEPDRPACICPLAAPIAPGSCLINHPGEGTLYKSSELPPRPSFHIHPPAASIATQPIMRNFRNVVFGLVGAAALASASDVEELTKDTFNDFVTGNDLVLAEFFAPWCGHCKALAPEYEEAATQLKEKNIKLAKVDCTAHSELCQEYGVEGYPTLKVFRGLDSIAPYAGQRKTDAIVSYMTKQALPAVSTLTEDSLEEFKTADKVVLVAYFDKDDKATNETFTAIATDLRDEYLFGAINDAAVAKAEGVKQPAIVLYKSFDEGKDIYTETIEKEALEKFIKTSATPLVGEVGPETYSGYMSSGIPLAYIFAETPEEREELSKTLKPIAEKQKGVINFATIDAKTFGQHGANLNLEVGKWPAFAIQDPAKNQKFPFDQEKKITEKAIAQYVDDYLAGKIEPSIKSEPIPEKQEGPVTVVVAHSYQQEVIDNDKDVLLEFYAPWCGHCKALAPKYDELATLYAKNKDFASKVSIAKIDATANDVPDEIQGFPTIKLFRAGKKDDPVEYSGSRTVEDLAKFIAENGSHSIDAYSEKADEKADEDKPSQAPAATEEAKEGVKEKVKEAAEKVKEAVADDEGDIEGHDEL</sequence>
<evidence type="ECO:0000256" key="3">
    <source>
        <dbReference type="ARBA" id="ARBA00004128"/>
    </source>
</evidence>
<comment type="function">
    <text evidence="2">Participates in the folding of proteins containing disulfide bonds, may be involved in glycosylation, prolyl hydroxylation and triglyceride transfer.</text>
</comment>
<gene>
    <name evidence="24" type="primary">PDI1</name>
    <name evidence="24" type="ORF">SLS56_004756</name>
</gene>
<keyword evidence="10 22" id="KW-0812">Transmembrane</keyword>
<evidence type="ECO:0000256" key="21">
    <source>
        <dbReference type="SAM" id="MobiDB-lite"/>
    </source>
</evidence>
<feature type="transmembrane region" description="Helical" evidence="22">
    <location>
        <begin position="108"/>
        <end position="124"/>
    </location>
</feature>
<feature type="domain" description="Thioredoxin" evidence="23">
    <location>
        <begin position="971"/>
        <end position="1102"/>
    </location>
</feature>
<comment type="similarity">
    <text evidence="6">Belongs to the ATG22 family.</text>
</comment>
<evidence type="ECO:0000256" key="17">
    <source>
        <dbReference type="ARBA" id="ARBA00023136"/>
    </source>
</evidence>
<dbReference type="InterPro" id="IPR005792">
    <property type="entry name" value="Prot_disulphide_isomerase"/>
</dbReference>